<dbReference type="EMBL" id="GBYB01005336">
    <property type="protein sequence ID" value="JAG75103.1"/>
    <property type="molecule type" value="Transcribed_RNA"/>
</dbReference>
<dbReference type="GeneID" id="105263978"/>
<evidence type="ECO:0000256" key="3">
    <source>
        <dbReference type="ARBA" id="ARBA00023157"/>
    </source>
</evidence>
<evidence type="ECO:0000313" key="10">
    <source>
        <dbReference type="EMBL" id="JAG75100.1"/>
    </source>
</evidence>
<dbReference type="PROSITE" id="PS00118">
    <property type="entry name" value="PA2_HIS"/>
    <property type="match status" value="1"/>
</dbReference>
<comment type="cofactor">
    <cofactor evidence="5">
        <name>Ca(2+)</name>
        <dbReference type="ChEBI" id="CHEBI:29108"/>
    </cofactor>
    <text evidence="5">Binds 1 Ca(2+) ion per subunit.</text>
</comment>
<reference evidence="13 14" key="2">
    <citation type="submission" date="2025-04" db="UniProtKB">
        <authorList>
            <consortium name="RefSeq"/>
        </authorList>
    </citation>
    <scope>IDENTIFICATION</scope>
    <source>
        <strain evidence="13 14">USDA-PBARC FA_bdor</strain>
        <tissue evidence="13 14">Whole organism</tissue>
    </source>
</reference>
<gene>
    <name evidence="11" type="primary">PA2H3_0</name>
    <name evidence="13 14" type="synonym">LOC105263978</name>
    <name evidence="10" type="synonym">PA2H3_1</name>
    <name evidence="11" type="ORF">g.38878</name>
    <name evidence="10" type="ORF">g.38882</name>
</gene>
<reference evidence="11" key="1">
    <citation type="submission" date="2015-01" db="EMBL/GenBank/DDBJ databases">
        <title>Transcriptome Assembly of Fopius arisanus.</title>
        <authorList>
            <person name="Geib S."/>
        </authorList>
    </citation>
    <scope>NUCLEOTIDE SEQUENCE</scope>
</reference>
<accession>A0A9R1SX98</accession>
<accession>A0A9R1SX93</accession>
<feature type="disulfide bond" evidence="6">
    <location>
        <begin position="184"/>
        <end position="202"/>
    </location>
</feature>
<keyword evidence="5" id="KW-0479">Metal-binding</keyword>
<keyword evidence="8" id="KW-0443">Lipid metabolism</keyword>
<evidence type="ECO:0000256" key="5">
    <source>
        <dbReference type="PIRSR" id="PIRSR601211-2"/>
    </source>
</evidence>
<dbReference type="InterPro" id="IPR016090">
    <property type="entry name" value="PLA2-like_dom"/>
</dbReference>
<comment type="catalytic activity">
    <reaction evidence="8">
        <text>a 1,2-diacyl-sn-glycero-3-phosphocholine + H2O = a 1-acyl-sn-glycero-3-phosphocholine + a fatty acid + H(+)</text>
        <dbReference type="Rhea" id="RHEA:15801"/>
        <dbReference type="ChEBI" id="CHEBI:15377"/>
        <dbReference type="ChEBI" id="CHEBI:15378"/>
        <dbReference type="ChEBI" id="CHEBI:28868"/>
        <dbReference type="ChEBI" id="CHEBI:57643"/>
        <dbReference type="ChEBI" id="CHEBI:58168"/>
        <dbReference type="EC" id="3.1.1.4"/>
    </reaction>
</comment>
<evidence type="ECO:0000256" key="6">
    <source>
        <dbReference type="PIRSR" id="PIRSR601211-3"/>
    </source>
</evidence>
<dbReference type="GO" id="GO:0004623">
    <property type="term" value="F:phospholipase A2 activity"/>
    <property type="evidence" value="ECO:0007669"/>
    <property type="project" value="UniProtKB-EC"/>
</dbReference>
<feature type="disulfide bond" evidence="6">
    <location>
        <begin position="134"/>
        <end position="150"/>
    </location>
</feature>
<dbReference type="Pfam" id="PF00068">
    <property type="entry name" value="Phospholip_A2_1"/>
    <property type="match status" value="1"/>
</dbReference>
<evidence type="ECO:0000313" key="14">
    <source>
        <dbReference type="RefSeq" id="XP_011298824.1"/>
    </source>
</evidence>
<evidence type="ECO:0000313" key="12">
    <source>
        <dbReference type="Proteomes" id="UP000694866"/>
    </source>
</evidence>
<evidence type="ECO:0000256" key="1">
    <source>
        <dbReference type="ARBA" id="ARBA00004613"/>
    </source>
</evidence>
<dbReference type="EC" id="3.1.1.4" evidence="8"/>
<dbReference type="InterPro" id="IPR033113">
    <property type="entry name" value="PLA2_histidine"/>
</dbReference>
<dbReference type="PANTHER" id="PTHR11716:SF107">
    <property type="entry name" value="PHOSPHOLIPASE A2"/>
    <property type="match status" value="1"/>
</dbReference>
<feature type="disulfide bond" evidence="6">
    <location>
        <begin position="149"/>
        <end position="211"/>
    </location>
</feature>
<evidence type="ECO:0000256" key="4">
    <source>
        <dbReference type="PIRSR" id="PIRSR601211-1"/>
    </source>
</evidence>
<evidence type="ECO:0000313" key="13">
    <source>
        <dbReference type="RefSeq" id="XP_011298822.1"/>
    </source>
</evidence>
<dbReference type="InterPro" id="IPR036444">
    <property type="entry name" value="PLipase_A2_dom_sf"/>
</dbReference>
<dbReference type="GO" id="GO:0050482">
    <property type="term" value="P:arachidonate secretion"/>
    <property type="evidence" value="ECO:0007669"/>
    <property type="project" value="InterPro"/>
</dbReference>
<dbReference type="Proteomes" id="UP000694866">
    <property type="component" value="Unplaced"/>
</dbReference>
<dbReference type="GO" id="GO:0006644">
    <property type="term" value="P:phospholipid metabolic process"/>
    <property type="evidence" value="ECO:0007669"/>
    <property type="project" value="InterPro"/>
</dbReference>
<evidence type="ECO:0000256" key="7">
    <source>
        <dbReference type="RuleBase" id="RU003654"/>
    </source>
</evidence>
<dbReference type="GO" id="GO:0005509">
    <property type="term" value="F:calcium ion binding"/>
    <property type="evidence" value="ECO:0007669"/>
    <property type="project" value="InterPro"/>
</dbReference>
<sequence length="239" mass="26978">MVNLLLRSMKEAETFLEFQCGITSAERNFRRSAGFYLKLNVAVLLTAFCMRIHAQKEIHNLTMYGFTETEEKILPPLNVSHIYNNATDYLRLSSGLGGRSGKTRGKRSVVHLYNMLVCATGCNPLTYKGYGCYCGFLGSGYPVDGIDRCCWMHDRCYDATGCPTFSEYFIPYYWKCYRGHLPICAVLHGSWGGSGSCAQRLCECDRAFAQCLRRFPCPSSKAVCTSSPLRLVQNIFMIF</sequence>
<protein>
    <recommendedName>
        <fullName evidence="8">Phospholipase A2</fullName>
        <ecNumber evidence="8">3.1.1.4</ecNumber>
    </recommendedName>
</protein>
<dbReference type="GO" id="GO:0016042">
    <property type="term" value="P:lipid catabolic process"/>
    <property type="evidence" value="ECO:0007669"/>
    <property type="project" value="InterPro"/>
</dbReference>
<dbReference type="KEGG" id="fas:105263978"/>
<feature type="binding site" evidence="5">
    <location>
        <position position="154"/>
    </location>
    <ligand>
        <name>Ca(2+)</name>
        <dbReference type="ChEBI" id="CHEBI:29108"/>
    </ligand>
</feature>
<keyword evidence="3 6" id="KW-1015">Disulfide bond</keyword>
<dbReference type="GO" id="GO:0005576">
    <property type="term" value="C:extracellular region"/>
    <property type="evidence" value="ECO:0007669"/>
    <property type="project" value="UniProtKB-SubCell"/>
</dbReference>
<keyword evidence="8" id="KW-0378">Hydrolase</keyword>
<dbReference type="AlphaFoldDB" id="A0A0C9REF3"/>
<evidence type="ECO:0000259" key="9">
    <source>
        <dbReference type="SMART" id="SM00085"/>
    </source>
</evidence>
<dbReference type="EMBL" id="GBYB01005333">
    <property type="protein sequence ID" value="JAG75100.1"/>
    <property type="molecule type" value="Transcribed_RNA"/>
</dbReference>
<feature type="disulfide bond" evidence="6">
    <location>
        <begin position="156"/>
        <end position="204"/>
    </location>
</feature>
<dbReference type="RefSeq" id="XP_011298822.1">
    <property type="nucleotide sequence ID" value="XM_011300520.1"/>
</dbReference>
<accession>A0A0C9REF3</accession>
<evidence type="ECO:0000313" key="11">
    <source>
        <dbReference type="EMBL" id="JAG75103.1"/>
    </source>
</evidence>
<feature type="binding site" evidence="5">
    <location>
        <position position="133"/>
    </location>
    <ligand>
        <name>Ca(2+)</name>
        <dbReference type="ChEBI" id="CHEBI:29108"/>
    </ligand>
</feature>
<feature type="active site" evidence="4">
    <location>
        <position position="153"/>
    </location>
</feature>
<dbReference type="Gene3D" id="1.20.90.10">
    <property type="entry name" value="Phospholipase A2 domain"/>
    <property type="match status" value="1"/>
</dbReference>
<dbReference type="PRINTS" id="PR00389">
    <property type="entry name" value="PHPHLIPASEA2"/>
</dbReference>
<feature type="binding site" evidence="5">
    <location>
        <position position="135"/>
    </location>
    <ligand>
        <name>Ca(2+)</name>
        <dbReference type="ChEBI" id="CHEBI:29108"/>
    </ligand>
</feature>
<dbReference type="CDD" id="cd00125">
    <property type="entry name" value="PLA2c"/>
    <property type="match status" value="1"/>
</dbReference>
<name>A0A0C9REF3_9HYME</name>
<dbReference type="SMART" id="SM00085">
    <property type="entry name" value="PA2c"/>
    <property type="match status" value="1"/>
</dbReference>
<keyword evidence="5 8" id="KW-0106">Calcium</keyword>
<feature type="active site" evidence="4">
    <location>
        <position position="205"/>
    </location>
</feature>
<dbReference type="InterPro" id="IPR001211">
    <property type="entry name" value="PLA2"/>
</dbReference>
<organism evidence="11">
    <name type="scientific">Fopius arisanus</name>
    <dbReference type="NCBI Taxonomy" id="64838"/>
    <lineage>
        <taxon>Eukaryota</taxon>
        <taxon>Metazoa</taxon>
        <taxon>Ecdysozoa</taxon>
        <taxon>Arthropoda</taxon>
        <taxon>Hexapoda</taxon>
        <taxon>Insecta</taxon>
        <taxon>Pterygota</taxon>
        <taxon>Neoptera</taxon>
        <taxon>Endopterygota</taxon>
        <taxon>Hymenoptera</taxon>
        <taxon>Apocrita</taxon>
        <taxon>Ichneumonoidea</taxon>
        <taxon>Braconidae</taxon>
        <taxon>Opiinae</taxon>
        <taxon>Fopius</taxon>
    </lineage>
</organism>
<keyword evidence="2 8" id="KW-0964">Secreted</keyword>
<comment type="similarity">
    <text evidence="7">Belongs to the phospholipase A2 family.</text>
</comment>
<evidence type="ECO:0000256" key="8">
    <source>
        <dbReference type="RuleBase" id="RU361236"/>
    </source>
</evidence>
<proteinExistence type="inferred from homology"/>
<dbReference type="OrthoDB" id="5841574at2759"/>
<keyword evidence="12" id="KW-1185">Reference proteome</keyword>
<comment type="subcellular location">
    <subcellularLocation>
        <location evidence="1 8">Secreted</location>
    </subcellularLocation>
</comment>
<evidence type="ECO:0000256" key="2">
    <source>
        <dbReference type="ARBA" id="ARBA00022525"/>
    </source>
</evidence>
<dbReference type="PANTHER" id="PTHR11716">
    <property type="entry name" value="PHOSPHOLIPASE A2 FAMILY MEMBER"/>
    <property type="match status" value="1"/>
</dbReference>
<dbReference type="SUPFAM" id="SSF48619">
    <property type="entry name" value="Phospholipase A2, PLA2"/>
    <property type="match status" value="1"/>
</dbReference>
<dbReference type="RefSeq" id="XP_011298824.1">
    <property type="nucleotide sequence ID" value="XM_011300522.1"/>
</dbReference>
<feature type="domain" description="Phospholipase A2-like central" evidence="9">
    <location>
        <begin position="108"/>
        <end position="230"/>
    </location>
</feature>